<protein>
    <recommendedName>
        <fullName evidence="1">Sdz-33 F-box domain-containing protein</fullName>
    </recommendedName>
</protein>
<evidence type="ECO:0000313" key="2">
    <source>
        <dbReference type="EMBL" id="EFO89085.1"/>
    </source>
</evidence>
<dbReference type="EMBL" id="DS269827">
    <property type="protein sequence ID" value="EFO89085.1"/>
    <property type="molecule type" value="Genomic_DNA"/>
</dbReference>
<dbReference type="HOGENOM" id="CLU_028840_3_1_1"/>
<reference evidence="2" key="1">
    <citation type="submission" date="2007-07" db="EMBL/GenBank/DDBJ databases">
        <title>PCAP assembly of the Caenorhabditis remanei genome.</title>
        <authorList>
            <consortium name="The Caenorhabditis remanei Sequencing Consortium"/>
            <person name="Wilson R.K."/>
        </authorList>
    </citation>
    <scope>NUCLEOTIDE SEQUENCE [LARGE SCALE GENOMIC DNA]</scope>
    <source>
        <strain evidence="2">PB4641</strain>
    </source>
</reference>
<dbReference type="Proteomes" id="UP000008281">
    <property type="component" value="Unassembled WGS sequence"/>
</dbReference>
<dbReference type="InParanoid" id="E3NRX5"/>
<keyword evidence="3" id="KW-1185">Reference proteome</keyword>
<dbReference type="InterPro" id="IPR012885">
    <property type="entry name" value="F-box_Sdz-33"/>
</dbReference>
<evidence type="ECO:0000259" key="1">
    <source>
        <dbReference type="Pfam" id="PF07735"/>
    </source>
</evidence>
<sequence length="360" mass="41785">MSEVKFLIRKSEVIFRIRNSEVGCQNGKMPGSRKSEFHATLLDLRTSTAAITSISKVHGAKLNLMSVMVMDVLVDPPNITRSRPSPMLSLTPINFSLISKRTKGLTKQMTFLSRYSIQLGFDKEIDIVIDGNGKKKTGFFYIITSDEATNGKMEENDWLQENSYERFSFKYSENGQIEEWKLWMGRVADIFNMESMKTLTMYTDMYDMEPIVDCLKTHVKSIEMCSMSEKEGGRTNGEHVAQFMNSIIIKKELNLFLSPLNNDFDARIPKNLKMISIKDAKWVGYEKLLEIDCRKLVLYESLLTNEEWNSFIKKWMAMEAHLNLQFLEFYLTSIEEFRRLVLHDIPHELIDEEVSRRLIG</sequence>
<feature type="domain" description="Sdz-33 F-box" evidence="1">
    <location>
        <begin position="264"/>
        <end position="329"/>
    </location>
</feature>
<dbReference type="PANTHER" id="PTHR21503">
    <property type="entry name" value="F-BOX-CONTAINING HYPOTHETICAL PROTEIN C.ELEGANS"/>
    <property type="match status" value="1"/>
</dbReference>
<organism evidence="3">
    <name type="scientific">Caenorhabditis remanei</name>
    <name type="common">Caenorhabditis vulgaris</name>
    <dbReference type="NCBI Taxonomy" id="31234"/>
    <lineage>
        <taxon>Eukaryota</taxon>
        <taxon>Metazoa</taxon>
        <taxon>Ecdysozoa</taxon>
        <taxon>Nematoda</taxon>
        <taxon>Chromadorea</taxon>
        <taxon>Rhabditida</taxon>
        <taxon>Rhabditina</taxon>
        <taxon>Rhabditomorpha</taxon>
        <taxon>Rhabditoidea</taxon>
        <taxon>Rhabditidae</taxon>
        <taxon>Peloderinae</taxon>
        <taxon>Caenorhabditis</taxon>
    </lineage>
</organism>
<dbReference type="AlphaFoldDB" id="E3NRX5"/>
<dbReference type="Pfam" id="PF07735">
    <property type="entry name" value="FBA_2"/>
    <property type="match status" value="1"/>
</dbReference>
<evidence type="ECO:0000313" key="3">
    <source>
        <dbReference type="Proteomes" id="UP000008281"/>
    </source>
</evidence>
<name>E3NRX5_CAERE</name>
<accession>E3NRX5</accession>
<proteinExistence type="predicted"/>
<gene>
    <name evidence="2" type="ORF">CRE_17694</name>
</gene>